<dbReference type="InterPro" id="IPR028082">
    <property type="entry name" value="Peripla_BP_I"/>
</dbReference>
<dbReference type="InterPro" id="IPR038550">
    <property type="entry name" value="GPCR_3_9-Cys_sf"/>
</dbReference>
<comment type="subcellular location">
    <subcellularLocation>
        <location evidence="1">Cell membrane</location>
        <topology evidence="1">Multi-pass membrane protein</topology>
    </subcellularLocation>
</comment>
<dbReference type="Ensembl" id="ENSPMRT00000023127.1">
    <property type="protein sequence ID" value="ENSPMRP00000021792.1"/>
    <property type="gene ID" value="ENSPMRG00000014148.1"/>
</dbReference>
<dbReference type="FunFam" id="3.40.50.2300:FF:000016">
    <property type="entry name" value="Taste 1 receptor member 2"/>
    <property type="match status" value="1"/>
</dbReference>
<dbReference type="Pfam" id="PF01094">
    <property type="entry name" value="ANF_receptor"/>
    <property type="match status" value="1"/>
</dbReference>
<dbReference type="CDD" id="cd13953">
    <property type="entry name" value="7tm_classC_mGluR-like"/>
    <property type="match status" value="1"/>
</dbReference>
<keyword evidence="5 12" id="KW-1133">Transmembrane helix</keyword>
<evidence type="ECO:0000256" key="9">
    <source>
        <dbReference type="ARBA" id="ARBA00023180"/>
    </source>
</evidence>
<feature type="transmembrane region" description="Helical" evidence="12">
    <location>
        <begin position="541"/>
        <end position="560"/>
    </location>
</feature>
<dbReference type="SUPFAM" id="SSF53822">
    <property type="entry name" value="Periplasmic binding protein-like I"/>
    <property type="match status" value="1"/>
</dbReference>
<evidence type="ECO:0000256" key="2">
    <source>
        <dbReference type="ARBA" id="ARBA00022475"/>
    </source>
</evidence>
<evidence type="ECO:0000256" key="4">
    <source>
        <dbReference type="ARBA" id="ARBA00022729"/>
    </source>
</evidence>
<dbReference type="PANTHER" id="PTHR24061:SF3">
    <property type="entry name" value="TASTE RECEPTOR TYPE 1 MEMBER 1"/>
    <property type="match status" value="1"/>
</dbReference>
<feature type="transmembrane region" description="Helical" evidence="12">
    <location>
        <begin position="726"/>
        <end position="746"/>
    </location>
</feature>
<proteinExistence type="inferred from homology"/>
<evidence type="ECO:0000256" key="8">
    <source>
        <dbReference type="ARBA" id="ARBA00023170"/>
    </source>
</evidence>
<evidence type="ECO:0000313" key="14">
    <source>
        <dbReference type="Ensembl" id="ENSPMRP00000021792.1"/>
    </source>
</evidence>
<evidence type="ECO:0000256" key="12">
    <source>
        <dbReference type="SAM" id="Phobius"/>
    </source>
</evidence>
<feature type="transmembrane region" description="Helical" evidence="12">
    <location>
        <begin position="572"/>
        <end position="594"/>
    </location>
</feature>
<dbReference type="InterPro" id="IPR017979">
    <property type="entry name" value="GPCR_3_CS"/>
</dbReference>
<keyword evidence="9" id="KW-0325">Glycoprotein</keyword>
<sequence>VLQRNGTYAESKEPLSFTVLEMINSFLTASLSFDITGYKRHLSMRFAIDEINNSTSLLPGVKLGYEIHNTCNNPAVANKPTMSFLSKYPNHYGVEVQCDYTNYKPRVVAVVGPGNSELSVLVARFLKFLLIPEISYASSSDKLSDRQLYPSFFRTVPSDRIQADAMVQLLSKFNWNWVATLVTDDEYGRRALQIFVQLALSKDMCVAYEAILPSDPEESKRKEELSKIADQLQTSNINATVIFAQPSSAEALLRVVLSRGITGKVWIASECWATSPIVAHIPNLARIGTIIGVAIKSGEMPGFREYVQNVVADPSRDQTGSDTSDGDEQCSDCSSLTLADFSTDTGPARFYSTFNTYKAVYVIAHALHQLLQCNATSKWCNMSREVYPWQLLEEVARVNFTINSHLVHFSKSGNPPTGYDLIYWDATTHGNHEFVSFGSYHPLQPQLNINKSKIRWNTKEGKPPISRCTQECKPGQKRWLRGEHNCCFLCEDCPANYFQNKNDPHECTPCPREKWSPPQSTTCYDRAFEYLEVTDTLPINMVALTVLAMAQMAVVTGILAKHRGTPAMRFVGGFPTLSIVLSSTCFCSSFYLFVIKPTSMVCKLRQPLFFFSFTISLATLLGKTLQSSGLGWTLKRPKLRKHLMGLCILLNIAIQGLLCLVWYFWNPPSLEESTELEKTILVQCRDSSFPGYSSLLAHDFGLAAVCCLCTFMGNNSDQRNDKAAKSISFAMILILIIWTLFVPTYATSQGKFVSLFQVFAGLASIFAIFGSYYYPVCYILLFAPHMNTDTHFRCLPQNPPADGKPDAPETK</sequence>
<feature type="transmembrane region" description="Helical" evidence="12">
    <location>
        <begin position="643"/>
        <end position="665"/>
    </location>
</feature>
<dbReference type="GeneTree" id="ENSGT00940000158416"/>
<evidence type="ECO:0000256" key="5">
    <source>
        <dbReference type="ARBA" id="ARBA00022989"/>
    </source>
</evidence>
<dbReference type="Proteomes" id="UP000472272">
    <property type="component" value="Chromosome 8"/>
</dbReference>
<dbReference type="Gene3D" id="2.10.50.30">
    <property type="entry name" value="GPCR, family 3, nine cysteines domain"/>
    <property type="match status" value="1"/>
</dbReference>
<keyword evidence="7 12" id="KW-0472">Membrane</keyword>
<reference evidence="14" key="3">
    <citation type="submission" date="2025-09" db="UniProtKB">
        <authorList>
            <consortium name="Ensembl"/>
        </authorList>
    </citation>
    <scope>IDENTIFICATION</scope>
</reference>
<keyword evidence="10" id="KW-0807">Transducer</keyword>
<evidence type="ECO:0000256" key="6">
    <source>
        <dbReference type="ARBA" id="ARBA00023040"/>
    </source>
</evidence>
<accession>A0A670JF84</accession>
<keyword evidence="8" id="KW-0675">Receptor</keyword>
<keyword evidence="6" id="KW-0297">G-protein coupled receptor</keyword>
<organism evidence="14 15">
    <name type="scientific">Podarcis muralis</name>
    <name type="common">Wall lizard</name>
    <name type="synonym">Lacerta muralis</name>
    <dbReference type="NCBI Taxonomy" id="64176"/>
    <lineage>
        <taxon>Eukaryota</taxon>
        <taxon>Metazoa</taxon>
        <taxon>Chordata</taxon>
        <taxon>Craniata</taxon>
        <taxon>Vertebrata</taxon>
        <taxon>Euteleostomi</taxon>
        <taxon>Lepidosauria</taxon>
        <taxon>Squamata</taxon>
        <taxon>Bifurcata</taxon>
        <taxon>Unidentata</taxon>
        <taxon>Episquamata</taxon>
        <taxon>Laterata</taxon>
        <taxon>Lacertibaenia</taxon>
        <taxon>Lacertidae</taxon>
        <taxon>Podarcis</taxon>
    </lineage>
</organism>
<dbReference type="PRINTS" id="PR00248">
    <property type="entry name" value="GPCRMGR"/>
</dbReference>
<dbReference type="GO" id="GO:0050917">
    <property type="term" value="P:sensory perception of umami taste"/>
    <property type="evidence" value="ECO:0007669"/>
    <property type="project" value="TreeGrafter"/>
</dbReference>
<feature type="transmembrane region" description="Helical" evidence="12">
    <location>
        <begin position="758"/>
        <end position="783"/>
    </location>
</feature>
<dbReference type="AlphaFoldDB" id="A0A670JF84"/>
<dbReference type="InterPro" id="IPR017978">
    <property type="entry name" value="GPCR_3_C"/>
</dbReference>
<dbReference type="Pfam" id="PF00003">
    <property type="entry name" value="7tm_3"/>
    <property type="match status" value="1"/>
</dbReference>
<evidence type="ECO:0000259" key="13">
    <source>
        <dbReference type="PROSITE" id="PS50259"/>
    </source>
</evidence>
<evidence type="ECO:0000256" key="11">
    <source>
        <dbReference type="ARBA" id="ARBA00038492"/>
    </source>
</evidence>
<reference evidence="14" key="2">
    <citation type="submission" date="2025-08" db="UniProtKB">
        <authorList>
            <consortium name="Ensembl"/>
        </authorList>
    </citation>
    <scope>IDENTIFICATION</scope>
</reference>
<dbReference type="FunFam" id="2.10.50.30:FF:000004">
    <property type="entry name" value="Taste receptor type 1 member 3-like protein"/>
    <property type="match status" value="1"/>
</dbReference>
<evidence type="ECO:0000256" key="3">
    <source>
        <dbReference type="ARBA" id="ARBA00022692"/>
    </source>
</evidence>
<evidence type="ECO:0000313" key="15">
    <source>
        <dbReference type="Proteomes" id="UP000472272"/>
    </source>
</evidence>
<keyword evidence="3 12" id="KW-0812">Transmembrane</keyword>
<keyword evidence="4" id="KW-0732">Signal</keyword>
<name>A0A670JF84_PODMU</name>
<dbReference type="PANTHER" id="PTHR24061">
    <property type="entry name" value="CALCIUM-SENSING RECEPTOR-RELATED"/>
    <property type="match status" value="1"/>
</dbReference>
<protein>
    <recommendedName>
        <fullName evidence="13">G-protein coupled receptors family 3 profile domain-containing protein</fullName>
    </recommendedName>
</protein>
<dbReference type="PROSITE" id="PS50259">
    <property type="entry name" value="G_PROTEIN_RECEP_F3_4"/>
    <property type="match status" value="1"/>
</dbReference>
<dbReference type="Pfam" id="PF07562">
    <property type="entry name" value="NCD3G"/>
    <property type="match status" value="1"/>
</dbReference>
<dbReference type="GO" id="GO:0005886">
    <property type="term" value="C:plasma membrane"/>
    <property type="evidence" value="ECO:0007669"/>
    <property type="project" value="UniProtKB-SubCell"/>
</dbReference>
<dbReference type="InterPro" id="IPR000337">
    <property type="entry name" value="GPCR_3"/>
</dbReference>
<dbReference type="PROSITE" id="PS00980">
    <property type="entry name" value="G_PROTEIN_RECEP_F3_2"/>
    <property type="match status" value="1"/>
</dbReference>
<keyword evidence="15" id="KW-1185">Reference proteome</keyword>
<dbReference type="InterPro" id="IPR011500">
    <property type="entry name" value="GPCR_3_9-Cys_dom"/>
</dbReference>
<feature type="transmembrane region" description="Helical" evidence="12">
    <location>
        <begin position="695"/>
        <end position="714"/>
    </location>
</feature>
<dbReference type="PRINTS" id="PR00592">
    <property type="entry name" value="CASENSINGR"/>
</dbReference>
<evidence type="ECO:0000256" key="1">
    <source>
        <dbReference type="ARBA" id="ARBA00004651"/>
    </source>
</evidence>
<evidence type="ECO:0000256" key="7">
    <source>
        <dbReference type="ARBA" id="ARBA00023136"/>
    </source>
</evidence>
<feature type="transmembrane region" description="Helical" evidence="12">
    <location>
        <begin position="606"/>
        <end position="622"/>
    </location>
</feature>
<feature type="domain" description="G-protein coupled receptors family 3 profile" evidence="13">
    <location>
        <begin position="537"/>
        <end position="796"/>
    </location>
</feature>
<evidence type="ECO:0000256" key="10">
    <source>
        <dbReference type="ARBA" id="ARBA00023224"/>
    </source>
</evidence>
<dbReference type="InterPro" id="IPR001828">
    <property type="entry name" value="ANF_lig-bd_rcpt"/>
</dbReference>
<reference evidence="14 15" key="1">
    <citation type="journal article" date="2019" name="Proc. Natl. Acad. Sci. U.S.A.">
        <title>Regulatory changes in pterin and carotenoid genes underlie balanced color polymorphisms in the wall lizard.</title>
        <authorList>
            <person name="Andrade P."/>
            <person name="Pinho C."/>
            <person name="Perez I de Lanuza G."/>
            <person name="Afonso S."/>
            <person name="Brejcha J."/>
            <person name="Rubin C.J."/>
            <person name="Wallerman O."/>
            <person name="Pereira P."/>
            <person name="Sabatino S.J."/>
            <person name="Bellati A."/>
            <person name="Pellitteri-Rosa D."/>
            <person name="Bosakova Z."/>
            <person name="Bunikis I."/>
            <person name="Carretero M.A."/>
            <person name="Feiner N."/>
            <person name="Marsik P."/>
            <person name="Pauperio F."/>
            <person name="Salvi D."/>
            <person name="Soler L."/>
            <person name="While G.M."/>
            <person name="Uller T."/>
            <person name="Font E."/>
            <person name="Andersson L."/>
            <person name="Carneiro M."/>
        </authorList>
    </citation>
    <scope>NUCLEOTIDE SEQUENCE</scope>
</reference>
<dbReference type="Gene3D" id="3.40.50.2300">
    <property type="match status" value="2"/>
</dbReference>
<comment type="similarity">
    <text evidence="11">Belongs to the G-protein coupled receptor 3 family. TAS1R subfamily.</text>
</comment>
<dbReference type="GO" id="GO:0004930">
    <property type="term" value="F:G protein-coupled receptor activity"/>
    <property type="evidence" value="ECO:0007669"/>
    <property type="project" value="UniProtKB-KW"/>
</dbReference>
<dbReference type="InterPro" id="IPR000068">
    <property type="entry name" value="GPCR_3_Ca_sens_rcpt-rel"/>
</dbReference>
<keyword evidence="2" id="KW-1003">Cell membrane</keyword>
<dbReference type="OMA" id="WIASECW"/>